<dbReference type="InterPro" id="IPR007621">
    <property type="entry name" value="TPM_dom"/>
</dbReference>
<dbReference type="RefSeq" id="WP_354152204.1">
    <property type="nucleotide sequence ID" value="NZ_JBEPMN010000010.1"/>
</dbReference>
<keyword evidence="2" id="KW-0472">Membrane</keyword>
<evidence type="ECO:0000313" key="6">
    <source>
        <dbReference type="Proteomes" id="UP001549143"/>
    </source>
</evidence>
<dbReference type="Pfam" id="PF04536">
    <property type="entry name" value="TPM_phosphatase"/>
    <property type="match status" value="1"/>
</dbReference>
<feature type="signal peptide" evidence="3">
    <location>
        <begin position="1"/>
        <end position="17"/>
    </location>
</feature>
<name>A0ABV2KMN4_9HYPH</name>
<feature type="domain" description="TPM" evidence="4">
    <location>
        <begin position="27"/>
        <end position="150"/>
    </location>
</feature>
<evidence type="ECO:0000256" key="3">
    <source>
        <dbReference type="SAM" id="SignalP"/>
    </source>
</evidence>
<keyword evidence="2" id="KW-1133">Transmembrane helix</keyword>
<keyword evidence="2" id="KW-0812">Transmembrane</keyword>
<sequence>MLAVLLLCLALPAAVLAAGLPALTGRVVDQAGMIDAATRVLLEQKLADFEAEGSDQIVVATVDSLDGEAIEPYANRLFRNWGLGQAGENNGVLLLISRDDRKMRIEVGYGLEGTLTDLHSKLIIENDLVPAFRAGDYAGGVEKAVDDIIMVLQGHPEELEARGVRNQASGDTAEDWIAVIFITVWVILFFGGFAMAILPPLFGEKVGPGRYRWMGIVFTVNQGGSSRRSGGGSWSSGGGGWSSGGGGFSGGGGSSGGGGASGGW</sequence>
<evidence type="ECO:0000259" key="4">
    <source>
        <dbReference type="Pfam" id="PF04536"/>
    </source>
</evidence>
<dbReference type="EMBL" id="JBEPMN010000010">
    <property type="protein sequence ID" value="MET3662351.1"/>
    <property type="molecule type" value="Genomic_DNA"/>
</dbReference>
<dbReference type="PANTHER" id="PTHR30373:SF2">
    <property type="entry name" value="UPF0603 PROTEIN YGCG"/>
    <property type="match status" value="1"/>
</dbReference>
<feature type="region of interest" description="Disordered" evidence="1">
    <location>
        <begin position="223"/>
        <end position="264"/>
    </location>
</feature>
<feature type="transmembrane region" description="Helical" evidence="2">
    <location>
        <begin position="176"/>
        <end position="202"/>
    </location>
</feature>
<dbReference type="Proteomes" id="UP001549143">
    <property type="component" value="Unassembled WGS sequence"/>
</dbReference>
<evidence type="ECO:0000256" key="2">
    <source>
        <dbReference type="SAM" id="Phobius"/>
    </source>
</evidence>
<feature type="compositionally biased region" description="Gly residues" evidence="1">
    <location>
        <begin position="229"/>
        <end position="264"/>
    </location>
</feature>
<proteinExistence type="predicted"/>
<evidence type="ECO:0000313" key="5">
    <source>
        <dbReference type="EMBL" id="MET3662351.1"/>
    </source>
</evidence>
<comment type="caution">
    <text evidence="5">The sequence shown here is derived from an EMBL/GenBank/DDBJ whole genome shotgun (WGS) entry which is preliminary data.</text>
</comment>
<keyword evidence="6" id="KW-1185">Reference proteome</keyword>
<feature type="chain" id="PRO_5047497794" description="TPM domain-containing protein" evidence="3">
    <location>
        <begin position="18"/>
        <end position="264"/>
    </location>
</feature>
<evidence type="ECO:0000256" key="1">
    <source>
        <dbReference type="SAM" id="MobiDB-lite"/>
    </source>
</evidence>
<keyword evidence="3" id="KW-0732">Signal</keyword>
<accession>A0ABV2KMN4</accession>
<organism evidence="5 6">
    <name type="scientific">Aquamicrobium ahrensii</name>
    <dbReference type="NCBI Taxonomy" id="469551"/>
    <lineage>
        <taxon>Bacteria</taxon>
        <taxon>Pseudomonadati</taxon>
        <taxon>Pseudomonadota</taxon>
        <taxon>Alphaproteobacteria</taxon>
        <taxon>Hyphomicrobiales</taxon>
        <taxon>Phyllobacteriaceae</taxon>
        <taxon>Aquamicrobium</taxon>
    </lineage>
</organism>
<dbReference type="PANTHER" id="PTHR30373">
    <property type="entry name" value="UPF0603 PROTEIN YGCG"/>
    <property type="match status" value="1"/>
</dbReference>
<reference evidence="5 6" key="1">
    <citation type="submission" date="2024-06" db="EMBL/GenBank/DDBJ databases">
        <title>Genomic Encyclopedia of Type Strains, Phase IV (KMG-IV): sequencing the most valuable type-strain genomes for metagenomic binning, comparative biology and taxonomic classification.</title>
        <authorList>
            <person name="Goeker M."/>
        </authorList>
    </citation>
    <scope>NUCLEOTIDE SEQUENCE [LARGE SCALE GENOMIC DNA]</scope>
    <source>
        <strain evidence="5 6">DSM 19730</strain>
    </source>
</reference>
<protein>
    <recommendedName>
        <fullName evidence="4">TPM domain-containing protein</fullName>
    </recommendedName>
</protein>
<dbReference type="Gene3D" id="3.10.310.50">
    <property type="match status" value="1"/>
</dbReference>
<gene>
    <name evidence="5" type="ORF">ABID44_002688</name>
</gene>